<evidence type="ECO:0000256" key="2">
    <source>
        <dbReference type="SAM" id="Phobius"/>
    </source>
</evidence>
<proteinExistence type="predicted"/>
<evidence type="ECO:0000313" key="4">
    <source>
        <dbReference type="Proteomes" id="UP000523079"/>
    </source>
</evidence>
<comment type="caution">
    <text evidence="3">The sequence shown here is derived from an EMBL/GenBank/DDBJ whole genome shotgun (WGS) entry which is preliminary data.</text>
</comment>
<reference evidence="3 4" key="1">
    <citation type="submission" date="2020-07" db="EMBL/GenBank/DDBJ databases">
        <title>Sequencing the genomes of 1000 actinobacteria strains.</title>
        <authorList>
            <person name="Klenk H.-P."/>
        </authorList>
    </citation>
    <scope>NUCLEOTIDE SEQUENCE [LARGE SCALE GENOMIC DNA]</scope>
    <source>
        <strain evidence="3 4">DSM 100723</strain>
    </source>
</reference>
<dbReference type="Proteomes" id="UP000523079">
    <property type="component" value="Unassembled WGS sequence"/>
</dbReference>
<keyword evidence="4" id="KW-1185">Reference proteome</keyword>
<feature type="compositionally biased region" description="Basic and acidic residues" evidence="1">
    <location>
        <begin position="1"/>
        <end position="10"/>
    </location>
</feature>
<organism evidence="3 4">
    <name type="scientific">Microlunatus kandeliicorticis</name>
    <dbReference type="NCBI Taxonomy" id="1759536"/>
    <lineage>
        <taxon>Bacteria</taxon>
        <taxon>Bacillati</taxon>
        <taxon>Actinomycetota</taxon>
        <taxon>Actinomycetes</taxon>
        <taxon>Propionibacteriales</taxon>
        <taxon>Propionibacteriaceae</taxon>
        <taxon>Microlunatus</taxon>
    </lineage>
</organism>
<accession>A0A7W3ISJ4</accession>
<keyword evidence="2" id="KW-0472">Membrane</keyword>
<feature type="compositionally biased region" description="Basic and acidic residues" evidence="1">
    <location>
        <begin position="31"/>
        <end position="66"/>
    </location>
</feature>
<protein>
    <submittedName>
        <fullName evidence="3">Cation transport ATPase</fullName>
    </submittedName>
</protein>
<dbReference type="EMBL" id="JACGWT010000003">
    <property type="protein sequence ID" value="MBA8794403.1"/>
    <property type="molecule type" value="Genomic_DNA"/>
</dbReference>
<sequence length="191" mass="22099">MALFRRKDEAPVETEPPPLVEEVGAARGGRQRKDAPTPTRKQAEAARRERVTKTYTKKEARAEASRQARSQRMKAMQERDNTPEKALMRDYIDSRRNFGEFLLPGMVVILACTFLYSVIPQVSTIATAVLYLFILAVIVDLFFMWRRFRKLLAERLPNSPTRGLLFYGANRAIQIRRFRIPPPRIKRGESF</sequence>
<evidence type="ECO:0000313" key="3">
    <source>
        <dbReference type="EMBL" id="MBA8794403.1"/>
    </source>
</evidence>
<dbReference type="InterPro" id="IPR021403">
    <property type="entry name" value="DUF3043"/>
</dbReference>
<dbReference type="RefSeq" id="WP_182559988.1">
    <property type="nucleotide sequence ID" value="NZ_JACGWT010000003.1"/>
</dbReference>
<evidence type="ECO:0000256" key="1">
    <source>
        <dbReference type="SAM" id="MobiDB-lite"/>
    </source>
</evidence>
<keyword evidence="2" id="KW-0812">Transmembrane</keyword>
<feature type="transmembrane region" description="Helical" evidence="2">
    <location>
        <begin position="125"/>
        <end position="145"/>
    </location>
</feature>
<keyword evidence="2" id="KW-1133">Transmembrane helix</keyword>
<feature type="region of interest" description="Disordered" evidence="1">
    <location>
        <begin position="1"/>
        <end position="81"/>
    </location>
</feature>
<dbReference type="Pfam" id="PF11241">
    <property type="entry name" value="DUF3043"/>
    <property type="match status" value="1"/>
</dbReference>
<gene>
    <name evidence="3" type="ORF">FHX74_002022</name>
</gene>
<name>A0A7W3ISJ4_9ACTN</name>
<feature type="transmembrane region" description="Helical" evidence="2">
    <location>
        <begin position="98"/>
        <end position="119"/>
    </location>
</feature>
<dbReference type="AlphaFoldDB" id="A0A7W3ISJ4"/>